<feature type="domain" description="RecX second three-helical" evidence="6">
    <location>
        <begin position="112"/>
        <end position="153"/>
    </location>
</feature>
<evidence type="ECO:0000259" key="7">
    <source>
        <dbReference type="Pfam" id="PF21981"/>
    </source>
</evidence>
<protein>
    <recommendedName>
        <fullName evidence="3 5">Regulatory protein RecX</fullName>
    </recommendedName>
</protein>
<dbReference type="Gene3D" id="1.10.10.10">
    <property type="entry name" value="Winged helix-like DNA-binding domain superfamily/Winged helix DNA-binding domain"/>
    <property type="match status" value="4"/>
</dbReference>
<dbReference type="InterPro" id="IPR003783">
    <property type="entry name" value="Regulatory_RecX"/>
</dbReference>
<comment type="subcellular location">
    <subcellularLocation>
        <location evidence="1 5">Cytoplasm</location>
    </subcellularLocation>
</comment>
<organism evidence="9 10">
    <name type="scientific">Paraliobacillus quinghaiensis</name>
    <dbReference type="NCBI Taxonomy" id="470815"/>
    <lineage>
        <taxon>Bacteria</taxon>
        <taxon>Bacillati</taxon>
        <taxon>Bacillota</taxon>
        <taxon>Bacilli</taxon>
        <taxon>Bacillales</taxon>
        <taxon>Bacillaceae</taxon>
        <taxon>Paraliobacillus</taxon>
    </lineage>
</organism>
<evidence type="ECO:0000256" key="3">
    <source>
        <dbReference type="ARBA" id="ARBA00018111"/>
    </source>
</evidence>
<keyword evidence="10" id="KW-1185">Reference proteome</keyword>
<accession>A0A917TN19</accession>
<dbReference type="HAMAP" id="MF_01114">
    <property type="entry name" value="RecX"/>
    <property type="match status" value="1"/>
</dbReference>
<dbReference type="EMBL" id="BMLG01000006">
    <property type="protein sequence ID" value="GGM29811.1"/>
    <property type="molecule type" value="Genomic_DNA"/>
</dbReference>
<evidence type="ECO:0000256" key="4">
    <source>
        <dbReference type="ARBA" id="ARBA00022490"/>
    </source>
</evidence>
<name>A0A917TN19_9BACI</name>
<evidence type="ECO:0000256" key="1">
    <source>
        <dbReference type="ARBA" id="ARBA00004496"/>
    </source>
</evidence>
<evidence type="ECO:0000313" key="9">
    <source>
        <dbReference type="EMBL" id="GGM29811.1"/>
    </source>
</evidence>
<dbReference type="Pfam" id="PF21982">
    <property type="entry name" value="RecX_HTH1"/>
    <property type="match status" value="1"/>
</dbReference>
<dbReference type="Proteomes" id="UP000618460">
    <property type="component" value="Unassembled WGS sequence"/>
</dbReference>
<dbReference type="InterPro" id="IPR053925">
    <property type="entry name" value="RecX_HTH_3rd"/>
</dbReference>
<dbReference type="Pfam" id="PF21981">
    <property type="entry name" value="RecX_HTH3"/>
    <property type="match status" value="2"/>
</dbReference>
<comment type="caution">
    <text evidence="9">The sequence shown here is derived from an EMBL/GenBank/DDBJ whole genome shotgun (WGS) entry which is preliminary data.</text>
</comment>
<proteinExistence type="inferred from homology"/>
<dbReference type="Pfam" id="PF02631">
    <property type="entry name" value="RecX_HTH2"/>
    <property type="match status" value="1"/>
</dbReference>
<evidence type="ECO:0000313" key="10">
    <source>
        <dbReference type="Proteomes" id="UP000618460"/>
    </source>
</evidence>
<dbReference type="GO" id="GO:0005737">
    <property type="term" value="C:cytoplasm"/>
    <property type="evidence" value="ECO:0007669"/>
    <property type="project" value="UniProtKB-SubCell"/>
</dbReference>
<dbReference type="AlphaFoldDB" id="A0A917TN19"/>
<reference evidence="9" key="1">
    <citation type="journal article" date="2014" name="Int. J. Syst. Evol. Microbiol.">
        <title>Complete genome sequence of Corynebacterium casei LMG S-19264T (=DSM 44701T), isolated from a smear-ripened cheese.</title>
        <authorList>
            <consortium name="US DOE Joint Genome Institute (JGI-PGF)"/>
            <person name="Walter F."/>
            <person name="Albersmeier A."/>
            <person name="Kalinowski J."/>
            <person name="Ruckert C."/>
        </authorList>
    </citation>
    <scope>NUCLEOTIDE SEQUENCE</scope>
    <source>
        <strain evidence="9">CGMCC 1.6333</strain>
    </source>
</reference>
<dbReference type="InterPro" id="IPR053926">
    <property type="entry name" value="RecX_HTH_1st"/>
</dbReference>
<evidence type="ECO:0000256" key="2">
    <source>
        <dbReference type="ARBA" id="ARBA00009695"/>
    </source>
</evidence>
<evidence type="ECO:0000259" key="8">
    <source>
        <dbReference type="Pfam" id="PF21982"/>
    </source>
</evidence>
<feature type="domain" description="RecX third three-helical" evidence="7">
    <location>
        <begin position="216"/>
        <end position="264"/>
    </location>
</feature>
<keyword evidence="4 5" id="KW-0963">Cytoplasm</keyword>
<dbReference type="NCBIfam" id="NF010733">
    <property type="entry name" value="PRK14135.1"/>
    <property type="match status" value="1"/>
</dbReference>
<comment type="similarity">
    <text evidence="2 5">Belongs to the RecX family.</text>
</comment>
<evidence type="ECO:0000256" key="5">
    <source>
        <dbReference type="HAMAP-Rule" id="MF_01114"/>
    </source>
</evidence>
<dbReference type="InterPro" id="IPR053924">
    <property type="entry name" value="RecX_HTH_2nd"/>
</dbReference>
<comment type="function">
    <text evidence="5">Modulates RecA activity.</text>
</comment>
<feature type="domain" description="RecX third three-helical" evidence="7">
    <location>
        <begin position="159"/>
        <end position="205"/>
    </location>
</feature>
<feature type="domain" description="RecX first three-helical" evidence="8">
    <location>
        <begin position="67"/>
        <end position="104"/>
    </location>
</feature>
<dbReference type="OrthoDB" id="5421057at2"/>
<dbReference type="PANTHER" id="PTHR33602">
    <property type="entry name" value="REGULATORY PROTEIN RECX FAMILY PROTEIN"/>
    <property type="match status" value="1"/>
</dbReference>
<dbReference type="PANTHER" id="PTHR33602:SF1">
    <property type="entry name" value="REGULATORY PROTEIN RECX FAMILY PROTEIN"/>
    <property type="match status" value="1"/>
</dbReference>
<dbReference type="InterPro" id="IPR036388">
    <property type="entry name" value="WH-like_DNA-bd_sf"/>
</dbReference>
<dbReference type="GO" id="GO:0006282">
    <property type="term" value="P:regulation of DNA repair"/>
    <property type="evidence" value="ECO:0007669"/>
    <property type="project" value="UniProtKB-UniRule"/>
</dbReference>
<dbReference type="RefSeq" id="WP_117154250.1">
    <property type="nucleotide sequence ID" value="NZ_BMLG01000006.1"/>
</dbReference>
<sequence>MQKISRITVQKKNKDRYNIFLEKDSKEVYGFSVQEETLITERLQKGMELEDATIESLLAKDTIHKGYSLGLNFLSFRMRSIKEMKEYLQKKDIDAEHITVIINRFINEKWLDDATFAEAFIRTKVQTTSKGPLVIKKELIEKGVSVEKAEAALIHYSTEEQLEKATKLIEKNSRKSVKQSFQQQQNKLKQSLMQKGFPQGIIQEAFTKVTQVKDQDQEWEAVVFQGEKILRRHTNKYEGNELKHKVKASLYQKGFSLDQIEKFIEHYIDGDE</sequence>
<gene>
    <name evidence="5 9" type="primary">recX</name>
    <name evidence="9" type="ORF">GCM10011351_14920</name>
</gene>
<evidence type="ECO:0000259" key="6">
    <source>
        <dbReference type="Pfam" id="PF02631"/>
    </source>
</evidence>
<reference evidence="9" key="2">
    <citation type="submission" date="2020-09" db="EMBL/GenBank/DDBJ databases">
        <authorList>
            <person name="Sun Q."/>
            <person name="Zhou Y."/>
        </authorList>
    </citation>
    <scope>NUCLEOTIDE SEQUENCE</scope>
    <source>
        <strain evidence="9">CGMCC 1.6333</strain>
    </source>
</reference>